<evidence type="ECO:0000313" key="2">
    <source>
        <dbReference type="Proteomes" id="UP001165679"/>
    </source>
</evidence>
<dbReference type="EMBL" id="JAPDNT010000033">
    <property type="protein sequence ID" value="MCW3477238.1"/>
    <property type="molecule type" value="Genomic_DNA"/>
</dbReference>
<accession>A0AA41YRY2</accession>
<reference evidence="1" key="2">
    <citation type="submission" date="2022-10" db="EMBL/GenBank/DDBJ databases">
        <authorList>
            <person name="Trinh H.N."/>
        </authorList>
    </citation>
    <scope>NUCLEOTIDE SEQUENCE</scope>
    <source>
        <strain evidence="1">RN2-1</strain>
    </source>
</reference>
<sequence length="339" mass="36287">MNLVSLPADAPFLDALAAKWLERAGDELARGLILLPTRRAARALSEAFLRAGDGRPLLLPRITALGALDEAPLTLAGALDLPPAVETAQRLAALSRLILALPEARGGVRTADRAWMLAQELAALMDEAERAELDLPEALARAADAEHAEHWRVTLEFLDIVTRAWPAWLAGQGLMNPAERQVRLLKAQAAAWEDQAPDEPVWVAGTTGGIPAVARLLRSVARLPHGLVVLPGLDHTLPDDAWDALDESHPQAGLRRLLQGLGATRADVSEWRTAGGRVRTLSQALLPAASLQAWRAPSAIDTSNLLRLEPADQQEEAVAIALVLRDALEQPGARAALVT</sequence>
<organism evidence="1 2">
    <name type="scientific">Limobrevibacterium gyesilva</name>
    <dbReference type="NCBI Taxonomy" id="2991712"/>
    <lineage>
        <taxon>Bacteria</taxon>
        <taxon>Pseudomonadati</taxon>
        <taxon>Pseudomonadota</taxon>
        <taxon>Alphaproteobacteria</taxon>
        <taxon>Acetobacterales</taxon>
        <taxon>Acetobacteraceae</taxon>
        <taxon>Limobrevibacterium</taxon>
    </lineage>
</organism>
<keyword evidence="2" id="KW-1185">Reference proteome</keyword>
<feature type="non-terminal residue" evidence="1">
    <location>
        <position position="339"/>
    </location>
</feature>
<proteinExistence type="predicted"/>
<dbReference type="AlphaFoldDB" id="A0AA41YRY2"/>
<name>A0AA41YRY2_9PROT</name>
<reference evidence="1" key="1">
    <citation type="submission" date="2022-09" db="EMBL/GenBank/DDBJ databases">
        <title>Rhodovastum sp. nov. RN2-1 isolated from soil in Seongnam, South Korea.</title>
        <authorList>
            <person name="Le N.T."/>
        </authorList>
    </citation>
    <scope>NUCLEOTIDE SEQUENCE</scope>
    <source>
        <strain evidence="1">RN2-1</strain>
    </source>
</reference>
<protein>
    <submittedName>
        <fullName evidence="1">Double-strand break repair protein AddB</fullName>
    </submittedName>
</protein>
<evidence type="ECO:0000313" key="1">
    <source>
        <dbReference type="EMBL" id="MCW3477238.1"/>
    </source>
</evidence>
<comment type="caution">
    <text evidence="1">The sequence shown here is derived from an EMBL/GenBank/DDBJ whole genome shotgun (WGS) entry which is preliminary data.</text>
</comment>
<dbReference type="Proteomes" id="UP001165679">
    <property type="component" value="Unassembled WGS sequence"/>
</dbReference>
<gene>
    <name evidence="1" type="ORF">OL599_21950</name>
</gene>